<accession>A0A1C4YRT3</accession>
<proteinExistence type="predicted"/>
<feature type="domain" description="N-acetyltransferase" evidence="1">
    <location>
        <begin position="8"/>
        <end position="196"/>
    </location>
</feature>
<dbReference type="PANTHER" id="PTHR42791:SF1">
    <property type="entry name" value="N-ACETYLTRANSFERASE DOMAIN-CONTAINING PROTEIN"/>
    <property type="match status" value="1"/>
</dbReference>
<dbReference type="InterPro" id="IPR052523">
    <property type="entry name" value="Trichothecene_AcTrans"/>
</dbReference>
<dbReference type="InterPro" id="IPR016181">
    <property type="entry name" value="Acyl_CoA_acyltransferase"/>
</dbReference>
<dbReference type="Gene3D" id="3.40.630.30">
    <property type="match status" value="1"/>
</dbReference>
<evidence type="ECO:0000313" key="2">
    <source>
        <dbReference type="EMBL" id="SCF23473.1"/>
    </source>
</evidence>
<dbReference type="InterPro" id="IPR000182">
    <property type="entry name" value="GNAT_dom"/>
</dbReference>
<evidence type="ECO:0000259" key="1">
    <source>
        <dbReference type="PROSITE" id="PS51186"/>
    </source>
</evidence>
<sequence>MNTHLLPPPIRPARPHDVAAVTALLVESLTDDPVAQWLVPDPRMRTDVFHRLLSMQVDQAVEWGHVDVLLDASAVAVWRLHPASQGAALAAHHLNSAIPRTLLPRFAQLHALMGSCASDAPHHWLAWLHVAPASRGRGFGAGLLGRHHRRVDRQGWPIYAVVTTETARDFLHAHGYHPGLPLHLPDGPTLWPLDRSLYATRRTTGSGQTREEPTT</sequence>
<organism evidence="2 3">
    <name type="scientific">Micromonospora haikouensis</name>
    <dbReference type="NCBI Taxonomy" id="686309"/>
    <lineage>
        <taxon>Bacteria</taxon>
        <taxon>Bacillati</taxon>
        <taxon>Actinomycetota</taxon>
        <taxon>Actinomycetes</taxon>
        <taxon>Micromonosporales</taxon>
        <taxon>Micromonosporaceae</taxon>
        <taxon>Micromonospora</taxon>
    </lineage>
</organism>
<dbReference type="EMBL" id="FMCW01000072">
    <property type="protein sequence ID" value="SCF23473.1"/>
    <property type="molecule type" value="Genomic_DNA"/>
</dbReference>
<dbReference type="PROSITE" id="PS51186">
    <property type="entry name" value="GNAT"/>
    <property type="match status" value="1"/>
</dbReference>
<dbReference type="AlphaFoldDB" id="A0A1C4YRT3"/>
<name>A0A1C4YRT3_9ACTN</name>
<reference evidence="2 3" key="1">
    <citation type="submission" date="2016-06" db="EMBL/GenBank/DDBJ databases">
        <authorList>
            <person name="Kjaerup R.B."/>
            <person name="Dalgaard T.S."/>
            <person name="Juul-Madsen H.R."/>
        </authorList>
    </citation>
    <scope>NUCLEOTIDE SEQUENCE [LARGE SCALE GENOMIC DNA]</scope>
    <source>
        <strain evidence="2 3">DSM 45626</strain>
    </source>
</reference>
<dbReference type="SUPFAM" id="SSF55729">
    <property type="entry name" value="Acyl-CoA N-acyltransferases (Nat)"/>
    <property type="match status" value="1"/>
</dbReference>
<dbReference type="PANTHER" id="PTHR42791">
    <property type="entry name" value="GNAT FAMILY ACETYLTRANSFERASE"/>
    <property type="match status" value="1"/>
</dbReference>
<dbReference type="Proteomes" id="UP000199375">
    <property type="component" value="Unassembled WGS sequence"/>
</dbReference>
<dbReference type="GO" id="GO:0016747">
    <property type="term" value="F:acyltransferase activity, transferring groups other than amino-acyl groups"/>
    <property type="evidence" value="ECO:0007669"/>
    <property type="project" value="InterPro"/>
</dbReference>
<evidence type="ECO:0000313" key="3">
    <source>
        <dbReference type="Proteomes" id="UP000199375"/>
    </source>
</evidence>
<dbReference type="RefSeq" id="WP_091287256.1">
    <property type="nucleotide sequence ID" value="NZ_FMCW01000072.1"/>
</dbReference>
<gene>
    <name evidence="2" type="ORF">GA0070558_1722</name>
</gene>
<protein>
    <recommendedName>
        <fullName evidence="1">N-acetyltransferase domain-containing protein</fullName>
    </recommendedName>
</protein>